<dbReference type="PROSITE" id="PS51462">
    <property type="entry name" value="NUDIX"/>
    <property type="match status" value="1"/>
</dbReference>
<keyword evidence="2" id="KW-0378">Hydrolase</keyword>
<feature type="domain" description="Nudix hydrolase" evidence="1">
    <location>
        <begin position="21"/>
        <end position="167"/>
    </location>
</feature>
<dbReference type="PANTHER" id="PTHR43736">
    <property type="entry name" value="ADP-RIBOSE PYROPHOSPHATASE"/>
    <property type="match status" value="1"/>
</dbReference>
<dbReference type="Proteomes" id="UP000886725">
    <property type="component" value="Unassembled WGS sequence"/>
</dbReference>
<dbReference type="Gene3D" id="3.90.79.10">
    <property type="entry name" value="Nucleoside Triphosphate Pyrophosphohydrolase"/>
    <property type="match status" value="1"/>
</dbReference>
<evidence type="ECO:0000259" key="1">
    <source>
        <dbReference type="PROSITE" id="PS51462"/>
    </source>
</evidence>
<reference evidence="2" key="1">
    <citation type="submission" date="2020-10" db="EMBL/GenBank/DDBJ databases">
        <authorList>
            <person name="Gilroy R."/>
        </authorList>
    </citation>
    <scope>NUCLEOTIDE SEQUENCE</scope>
    <source>
        <strain evidence="2">CHK165-10780</strain>
    </source>
</reference>
<dbReference type="PIRSF" id="PIRSF019423">
    <property type="entry name" value="NMN_biosyn"/>
    <property type="match status" value="1"/>
</dbReference>
<proteinExistence type="predicted"/>
<dbReference type="InterPro" id="IPR036388">
    <property type="entry name" value="WH-like_DNA-bd_sf"/>
</dbReference>
<dbReference type="Gene3D" id="1.10.10.10">
    <property type="entry name" value="Winged helix-like DNA-binding domain superfamily/Winged helix DNA-binding domain"/>
    <property type="match status" value="1"/>
</dbReference>
<accession>A0A9D0Z074</accession>
<evidence type="ECO:0000313" key="3">
    <source>
        <dbReference type="Proteomes" id="UP000886725"/>
    </source>
</evidence>
<dbReference type="SUPFAM" id="SSF46785">
    <property type="entry name" value="Winged helix' DNA-binding domain"/>
    <property type="match status" value="1"/>
</dbReference>
<reference evidence="2" key="2">
    <citation type="journal article" date="2021" name="PeerJ">
        <title>Extensive microbial diversity within the chicken gut microbiome revealed by metagenomics and culture.</title>
        <authorList>
            <person name="Gilroy R."/>
            <person name="Ravi A."/>
            <person name="Getino M."/>
            <person name="Pursley I."/>
            <person name="Horton D.L."/>
            <person name="Alikhan N.F."/>
            <person name="Baker D."/>
            <person name="Gharbi K."/>
            <person name="Hall N."/>
            <person name="Watson M."/>
            <person name="Adriaenssens E.M."/>
            <person name="Foster-Nyarko E."/>
            <person name="Jarju S."/>
            <person name="Secka A."/>
            <person name="Antonio M."/>
            <person name="Oren A."/>
            <person name="Chaudhuri R.R."/>
            <person name="La Ragione R."/>
            <person name="Hildebrand F."/>
            <person name="Pallen M.J."/>
        </authorList>
    </citation>
    <scope>NUCLEOTIDE SEQUENCE</scope>
    <source>
        <strain evidence="2">CHK165-10780</strain>
    </source>
</reference>
<dbReference type="PANTHER" id="PTHR43736:SF4">
    <property type="entry name" value="SLR1690 PROTEIN"/>
    <property type="match status" value="1"/>
</dbReference>
<dbReference type="Pfam" id="PF00293">
    <property type="entry name" value="NUDIX"/>
    <property type="match status" value="1"/>
</dbReference>
<dbReference type="InterPro" id="IPR015797">
    <property type="entry name" value="NUDIX_hydrolase-like_dom_sf"/>
</dbReference>
<evidence type="ECO:0000313" key="2">
    <source>
        <dbReference type="EMBL" id="HIQ65202.1"/>
    </source>
</evidence>
<organism evidence="2 3">
    <name type="scientific">Candidatus Faecenecus gallistercoris</name>
    <dbReference type="NCBI Taxonomy" id="2840793"/>
    <lineage>
        <taxon>Bacteria</taxon>
        <taxon>Bacillati</taxon>
        <taxon>Bacillota</taxon>
        <taxon>Bacillota incertae sedis</taxon>
        <taxon>Candidatus Faecenecus</taxon>
    </lineage>
</organism>
<dbReference type="AlphaFoldDB" id="A0A9D0Z074"/>
<dbReference type="SUPFAM" id="SSF55811">
    <property type="entry name" value="Nudix"/>
    <property type="match status" value="1"/>
</dbReference>
<dbReference type="InterPro" id="IPR000086">
    <property type="entry name" value="NUDIX_hydrolase_dom"/>
</dbReference>
<dbReference type="GO" id="GO:0016787">
    <property type="term" value="F:hydrolase activity"/>
    <property type="evidence" value="ECO:0007669"/>
    <property type="project" value="UniProtKB-KW"/>
</dbReference>
<name>A0A9D0Z074_9FIRM</name>
<dbReference type="EMBL" id="DVFU01000108">
    <property type="protein sequence ID" value="HIQ65202.1"/>
    <property type="molecule type" value="Genomic_DNA"/>
</dbReference>
<dbReference type="Pfam" id="PF21906">
    <property type="entry name" value="WHD_NrtR"/>
    <property type="match status" value="1"/>
</dbReference>
<protein>
    <submittedName>
        <fullName evidence="2">NUDIX hydrolase</fullName>
    </submittedName>
</protein>
<comment type="caution">
    <text evidence="2">The sequence shown here is derived from an EMBL/GenBank/DDBJ whole genome shotgun (WGS) entry which is preliminary data.</text>
</comment>
<sequence length="275" mass="32727">MSEYKTEEEFLRHYNPNEFDRLSMTSDILIFSVSDGKQENYRKLKEKYFSVLLVKRKDFPFKGKWCLPGGFIRMDETLEEAATRILAEETNLHDVFLEQLYTFSSVKRDPRMRVVSTAYMALIDKNQLRETLYEGASWYRLNIKEENDRIDVTLENEEETITYRAKKILKDETTNRYELEIIDNDKIAFDHALVILTGYDRLKNKIEYTDIVFNMMPKYFTLGELQQVYEVILGKELLDPAFRRMIKDKVKKTTKVRSDGGHRPSALFEYKKEHD</sequence>
<dbReference type="CDD" id="cd18873">
    <property type="entry name" value="NUDIX_NadM_like"/>
    <property type="match status" value="1"/>
</dbReference>
<dbReference type="InterPro" id="IPR011213">
    <property type="entry name" value="NMN_biosyn"/>
</dbReference>
<gene>
    <name evidence="2" type="ORF">IAC85_05635</name>
</gene>
<dbReference type="InterPro" id="IPR054105">
    <property type="entry name" value="WHD_NrtR"/>
</dbReference>
<dbReference type="InterPro" id="IPR036390">
    <property type="entry name" value="WH_DNA-bd_sf"/>
</dbReference>